<feature type="compositionally biased region" description="Low complexity" evidence="2">
    <location>
        <begin position="206"/>
        <end position="215"/>
    </location>
</feature>
<sequence>MSNILSRFSDIISSNINAVLDNMEDPEKMIDEYLRQMLDDLAEVKDNTAAVMAEETRSKRQVEENEADVLKYTEFAKRALEAGNDDDARVFLTKKQEFEDIGTGLANAYALAHENATKMRQMHDKLANDIETLRQRRNVIKVQASIADTQEKLNKVKDTTGASSDAASNFKRMEEKVTQRLDQAKAMEELNQEPVDSPKALEEKYSQSQASASVESELEALKSSMGLSNSDE</sequence>
<evidence type="ECO:0000313" key="3">
    <source>
        <dbReference type="EMBL" id="MDO5457462.1"/>
    </source>
</evidence>
<proteinExistence type="inferred from homology"/>
<protein>
    <submittedName>
        <fullName evidence="3">PspA/IM30 family protein</fullName>
    </submittedName>
</protein>
<comment type="similarity">
    <text evidence="1">Belongs to the PspA/Vipp/IM30 family.</text>
</comment>
<dbReference type="Proteomes" id="UP001171751">
    <property type="component" value="Unassembled WGS sequence"/>
</dbReference>
<name>A0AA43UCI4_9LACT</name>
<evidence type="ECO:0000313" key="4">
    <source>
        <dbReference type="Proteomes" id="UP001171751"/>
    </source>
</evidence>
<keyword evidence="4" id="KW-1185">Reference proteome</keyword>
<evidence type="ECO:0000256" key="1">
    <source>
        <dbReference type="ARBA" id="ARBA00043985"/>
    </source>
</evidence>
<dbReference type="PANTHER" id="PTHR31088">
    <property type="entry name" value="MEMBRANE-ASSOCIATED PROTEIN VIPP1, CHLOROPLASTIC"/>
    <property type="match status" value="1"/>
</dbReference>
<dbReference type="PANTHER" id="PTHR31088:SF6">
    <property type="entry name" value="PHAGE SHOCK PROTEIN A"/>
    <property type="match status" value="1"/>
</dbReference>
<evidence type="ECO:0000256" key="2">
    <source>
        <dbReference type="SAM" id="MobiDB-lite"/>
    </source>
</evidence>
<feature type="region of interest" description="Disordered" evidence="2">
    <location>
        <begin position="183"/>
        <end position="232"/>
    </location>
</feature>
<dbReference type="AlphaFoldDB" id="A0AA43UCI4"/>
<dbReference type="Pfam" id="PF04012">
    <property type="entry name" value="PspA_IM30"/>
    <property type="match status" value="1"/>
</dbReference>
<accession>A0AA43UCI4</accession>
<dbReference type="InterPro" id="IPR007157">
    <property type="entry name" value="PspA_VIPP1"/>
</dbReference>
<comment type="caution">
    <text evidence="3">The sequence shown here is derived from an EMBL/GenBank/DDBJ whole genome shotgun (WGS) entry which is preliminary data.</text>
</comment>
<reference evidence="3" key="1">
    <citation type="submission" date="2023-07" db="EMBL/GenBank/DDBJ databases">
        <title>Between Cages and Wild: Unraveling the Impact of Captivity on Animal Microbiomes and Antimicrobial Resistance.</title>
        <authorList>
            <person name="Schmartz G.P."/>
            <person name="Rehner J."/>
            <person name="Schuff M.J."/>
            <person name="Becker S.L."/>
            <person name="Kravczyk M."/>
            <person name="Gurevich A."/>
            <person name="Francke R."/>
            <person name="Mueller R."/>
            <person name="Keller V."/>
            <person name="Keller A."/>
        </authorList>
    </citation>
    <scope>NUCLEOTIDE SEQUENCE</scope>
    <source>
        <strain evidence="3">S39M_St_73</strain>
    </source>
</reference>
<dbReference type="EMBL" id="JAUNQW010000012">
    <property type="protein sequence ID" value="MDO5457462.1"/>
    <property type="molecule type" value="Genomic_DNA"/>
</dbReference>
<gene>
    <name evidence="3" type="ORF">Q4F26_03870</name>
</gene>
<organism evidence="3 4">
    <name type="scientific">Atopococcus tabaci</name>
    <dbReference type="NCBI Taxonomy" id="269774"/>
    <lineage>
        <taxon>Bacteria</taxon>
        <taxon>Bacillati</taxon>
        <taxon>Bacillota</taxon>
        <taxon>Bacilli</taxon>
        <taxon>Lactobacillales</taxon>
        <taxon>Carnobacteriaceae</taxon>
        <taxon>Atopococcus</taxon>
    </lineage>
</organism>